<dbReference type="InterPro" id="IPR036259">
    <property type="entry name" value="MFS_trans_sf"/>
</dbReference>
<evidence type="ECO:0000313" key="7">
    <source>
        <dbReference type="EMBL" id="QOS67904.1"/>
    </source>
</evidence>
<evidence type="ECO:0000256" key="3">
    <source>
        <dbReference type="ARBA" id="ARBA00022475"/>
    </source>
</evidence>
<name>A0A6L7IP51_9ACTN</name>
<evidence type="ECO:0000256" key="2">
    <source>
        <dbReference type="ARBA" id="ARBA00022448"/>
    </source>
</evidence>
<dbReference type="CDD" id="cd06173">
    <property type="entry name" value="MFS_MefA_like"/>
    <property type="match status" value="1"/>
</dbReference>
<dbReference type="GO" id="GO:0005886">
    <property type="term" value="C:plasma membrane"/>
    <property type="evidence" value="ECO:0007669"/>
    <property type="project" value="UniProtKB-SubCell"/>
</dbReference>
<keyword evidence="5" id="KW-1133">Transmembrane helix</keyword>
<protein>
    <submittedName>
        <fullName evidence="7">MFS transporter</fullName>
    </submittedName>
</protein>
<proteinExistence type="predicted"/>
<accession>A0A6L7IP51</accession>
<dbReference type="Pfam" id="PF07690">
    <property type="entry name" value="MFS_1"/>
    <property type="match status" value="1"/>
</dbReference>
<dbReference type="PANTHER" id="PTHR43266">
    <property type="entry name" value="MACROLIDE-EFFLUX PROTEIN"/>
    <property type="match status" value="1"/>
</dbReference>
<dbReference type="AlphaFoldDB" id="A0A6L7IP51"/>
<evidence type="ECO:0000256" key="5">
    <source>
        <dbReference type="ARBA" id="ARBA00022989"/>
    </source>
</evidence>
<keyword evidence="6" id="KW-0472">Membrane</keyword>
<evidence type="ECO:0000256" key="1">
    <source>
        <dbReference type="ARBA" id="ARBA00004651"/>
    </source>
</evidence>
<sequence length="428" mass="44243">MNTLLNRSFVSVIFAQIASLFGDAVLRFALPLYVLNQTGSAALMGAVSACAWIPYIVLTPIGGVAADRVNKRRIMAALDAILAVTCGAFLALDGVIDLVGLSICALIILYAAQSVYQPTVQAAVPFIVPREGIVRATAIVSQISALSGLVGPVLGGLLFGLFGIEPVVFVSGVAFALSTLVIVAFVRIPRDAVERSSVGVVRTVVNDIAESFSFLRHERTVILKVIFLVAGINLTLTAFILIGAPVTITQILGLPNQYMGFAEGAMALGGLAGGISVGVFAKRLKLSSAPLFLLVSALGLLPIAVVLGVPMDAMAAYGMVVAGLFVSMACATMFSIQAISFVQLETPGHLVGKVIALTMSLSNCAQPIGQLVYGGLFDTLRGNLVPVAVGTAAAAFVIGLITFRVLKKGLADLPATNDAVADDALEVA</sequence>
<evidence type="ECO:0000256" key="4">
    <source>
        <dbReference type="ARBA" id="ARBA00022692"/>
    </source>
</evidence>
<organism evidence="7 8">
    <name type="scientific">Eggerthella guodeyinii</name>
    <dbReference type="NCBI Taxonomy" id="2690837"/>
    <lineage>
        <taxon>Bacteria</taxon>
        <taxon>Bacillati</taxon>
        <taxon>Actinomycetota</taxon>
        <taxon>Coriobacteriia</taxon>
        <taxon>Eggerthellales</taxon>
        <taxon>Eggerthellaceae</taxon>
        <taxon>Eggerthella</taxon>
    </lineage>
</organism>
<keyword evidence="2" id="KW-0813">Transport</keyword>
<comment type="subcellular location">
    <subcellularLocation>
        <location evidence="1">Cell membrane</location>
        <topology evidence="1">Multi-pass membrane protein</topology>
    </subcellularLocation>
</comment>
<dbReference type="EMBL" id="CP063310">
    <property type="protein sequence ID" value="QOS67904.1"/>
    <property type="molecule type" value="Genomic_DNA"/>
</dbReference>
<dbReference type="KEGG" id="egd:GS424_015585"/>
<dbReference type="SUPFAM" id="SSF103473">
    <property type="entry name" value="MFS general substrate transporter"/>
    <property type="match status" value="1"/>
</dbReference>
<dbReference type="Proteomes" id="UP000478463">
    <property type="component" value="Chromosome"/>
</dbReference>
<keyword evidence="4" id="KW-0812">Transmembrane</keyword>
<gene>
    <name evidence="7" type="ORF">GS424_015585</name>
</gene>
<evidence type="ECO:0000313" key="8">
    <source>
        <dbReference type="Proteomes" id="UP000478463"/>
    </source>
</evidence>
<dbReference type="RefSeq" id="WP_160941368.1">
    <property type="nucleotide sequence ID" value="NZ_CP063310.1"/>
</dbReference>
<dbReference type="Gene3D" id="1.20.1250.20">
    <property type="entry name" value="MFS general substrate transporter like domains"/>
    <property type="match status" value="1"/>
</dbReference>
<dbReference type="GO" id="GO:0022857">
    <property type="term" value="F:transmembrane transporter activity"/>
    <property type="evidence" value="ECO:0007669"/>
    <property type="project" value="InterPro"/>
</dbReference>
<dbReference type="InterPro" id="IPR011701">
    <property type="entry name" value="MFS"/>
</dbReference>
<reference evidence="7 8" key="1">
    <citation type="submission" date="2020-10" db="EMBL/GenBank/DDBJ databases">
        <title>Eggerthella sp. nov., isolated from human feces.</title>
        <authorList>
            <person name="Yajun G."/>
        </authorList>
    </citation>
    <scope>NUCLEOTIDE SEQUENCE [LARGE SCALE GENOMIC DNA]</scope>
    <source>
        <strain evidence="7 8">HF-1101</strain>
    </source>
</reference>
<dbReference type="PANTHER" id="PTHR43266:SF9">
    <property type="entry name" value="PERMEASE, MAJOR FACILITATOR SUPERFAMILY-RELATED"/>
    <property type="match status" value="1"/>
</dbReference>
<evidence type="ECO:0000256" key="6">
    <source>
        <dbReference type="ARBA" id="ARBA00023136"/>
    </source>
</evidence>
<keyword evidence="3" id="KW-1003">Cell membrane</keyword>